<comment type="caution">
    <text evidence="1">The sequence shown here is derived from an EMBL/GenBank/DDBJ whole genome shotgun (WGS) entry which is preliminary data.</text>
</comment>
<gene>
    <name evidence="1" type="ORF">TQ39_07295</name>
</gene>
<evidence type="ECO:0000313" key="1">
    <source>
        <dbReference type="EMBL" id="KJF40199.1"/>
    </source>
</evidence>
<organism evidence="1 2">
    <name type="scientific">Ruthenibacterium lactatiformans</name>
    <dbReference type="NCBI Taxonomy" id="1550024"/>
    <lineage>
        <taxon>Bacteria</taxon>
        <taxon>Bacillati</taxon>
        <taxon>Bacillota</taxon>
        <taxon>Clostridia</taxon>
        <taxon>Eubacteriales</taxon>
        <taxon>Oscillospiraceae</taxon>
        <taxon>Ruthenibacterium</taxon>
    </lineage>
</organism>
<sequence length="168" mass="19265">MKLHLECERTIHFQKVDGTQGVLKEGAQAYMHFITSKKIDIWMRATVLELHDEGLRVQSDDGLRWNFFYSDLKDVSTQKPDAVTRAEVERLINFLRPVPHTSLPDCFVQAVALLTRPYHRLTEQQAAVIRKMAMENDCDVLEDCCTGQQYTWGVADGSVQLMPLKGRL</sequence>
<accession>A0A0D8J0D5</accession>
<protein>
    <submittedName>
        <fullName evidence="1">Uncharacterized protein</fullName>
    </submittedName>
</protein>
<dbReference type="AlphaFoldDB" id="A0A0D8J0D5"/>
<dbReference type="GeneID" id="42856418"/>
<proteinExistence type="predicted"/>
<name>A0A0D8J0D5_9FIRM</name>
<keyword evidence="2" id="KW-1185">Reference proteome</keyword>
<reference evidence="1" key="1">
    <citation type="submission" date="2015-02" db="EMBL/GenBank/DDBJ databases">
        <title>A novel member of the family Ruminococcaceae isolated from human feces.</title>
        <authorList>
            <person name="Shkoporov A.N."/>
            <person name="Chaplin A.V."/>
            <person name="Motuzova O.V."/>
            <person name="Kafarskaia L.I."/>
            <person name="Khokhlova E.V."/>
            <person name="Efimov B.A."/>
        </authorList>
    </citation>
    <scope>NUCLEOTIDE SEQUENCE [LARGE SCALE GENOMIC DNA]</scope>
    <source>
        <strain evidence="1">585-1</strain>
    </source>
</reference>
<dbReference type="RefSeq" id="WP_009323261.1">
    <property type="nucleotide sequence ID" value="NZ_CAUEXJ010000034.1"/>
</dbReference>
<evidence type="ECO:0000313" key="2">
    <source>
        <dbReference type="Proteomes" id="UP000032483"/>
    </source>
</evidence>
<dbReference type="Proteomes" id="UP000032483">
    <property type="component" value="Unassembled WGS sequence"/>
</dbReference>
<dbReference type="EMBL" id="JXXK01000008">
    <property type="protein sequence ID" value="KJF40199.1"/>
    <property type="molecule type" value="Genomic_DNA"/>
</dbReference>